<dbReference type="AlphaFoldDB" id="A0A1V1NVM0"/>
<sequence>MTAQTAFNLTIEDSFTIEISDIEDVATASDIPIHLTVAVSENKMITLTALSSDPALLSNMNLGGSGYSGIIETLTANVEKELTLTYDQSATGHGRVTVTVLADSGDHAVTSTFFVLVSPSGSAHALRFDGNQYVNCGDDIYLDNRSFSIEFWMKRTSSGSHDFMIGHGSSGANSSLTIGFRDTNVFNFNFYSNGVATSETYTDTNWHHWAVTYESGTKERKIFRDGVLKGNDISASHYLGIGNFYIGVSDSMNFYSNDLIDELRIWNDVRTQTEIQDSMCKKIAPDESLIAYYRFDHLSGNTLIDLSGNNHHGTLNNMTDSNWILSEAALGDMSAHDYTGTAASDFSVSIAHADGDAFTAAGDSGNYSGIQIYLVNSSPNKLTPPAGYSSIDTDHYYGVYPVGELPTYSIAYNYSGNTYAGDGTDLQMAYRVNNAGDWTGMDSTHHISETSLVKSGISALSHEFTLGKNDAPTIATLFDQFTQKIQRPIQSLLQWQILIMMYSL</sequence>
<reference evidence="5" key="1">
    <citation type="submission" date="2012-11" db="EMBL/GenBank/DDBJ databases">
        <authorList>
            <person name="Lucero-Rivera Y.E."/>
            <person name="Tovar-Ramirez D."/>
        </authorList>
    </citation>
    <scope>NUCLEOTIDE SEQUENCE [LARGE SCALE GENOMIC DNA]</scope>
    <source>
        <strain evidence="5">Araruama</strain>
    </source>
</reference>
<dbReference type="SMART" id="SM00560">
    <property type="entry name" value="LamGL"/>
    <property type="match status" value="1"/>
</dbReference>
<dbReference type="SUPFAM" id="SSF49899">
    <property type="entry name" value="Concanavalin A-like lectins/glucanases"/>
    <property type="match status" value="1"/>
</dbReference>
<keyword evidence="1" id="KW-0732">Signal</keyword>
<comment type="caution">
    <text evidence="4">The sequence shown here is derived from an EMBL/GenBank/DDBJ whole genome shotgun (WGS) entry which is preliminary data.</text>
</comment>
<evidence type="ECO:0000313" key="4">
    <source>
        <dbReference type="EMBL" id="ETR66630.1"/>
    </source>
</evidence>
<evidence type="ECO:0000256" key="2">
    <source>
        <dbReference type="ARBA" id="ARBA00023157"/>
    </source>
</evidence>
<proteinExistence type="predicted"/>
<dbReference type="EMBL" id="ATBP01001852">
    <property type="protein sequence ID" value="ETR66630.1"/>
    <property type="molecule type" value="Genomic_DNA"/>
</dbReference>
<evidence type="ECO:0000259" key="3">
    <source>
        <dbReference type="SMART" id="SM00560"/>
    </source>
</evidence>
<dbReference type="Proteomes" id="UP000189670">
    <property type="component" value="Unassembled WGS sequence"/>
</dbReference>
<accession>A0A1V1NVM0</accession>
<feature type="domain" description="LamG-like jellyroll fold" evidence="3">
    <location>
        <begin position="145"/>
        <end position="273"/>
    </location>
</feature>
<dbReference type="InterPro" id="IPR013320">
    <property type="entry name" value="ConA-like_dom_sf"/>
</dbReference>
<dbReference type="Gene3D" id="2.60.120.200">
    <property type="match status" value="1"/>
</dbReference>
<dbReference type="Pfam" id="PF13385">
    <property type="entry name" value="Laminin_G_3"/>
    <property type="match status" value="1"/>
</dbReference>
<keyword evidence="2" id="KW-1015">Disulfide bond</keyword>
<organism evidence="4 5">
    <name type="scientific">Candidatus Magnetoglobus multicellularis str. Araruama</name>
    <dbReference type="NCBI Taxonomy" id="890399"/>
    <lineage>
        <taxon>Bacteria</taxon>
        <taxon>Pseudomonadati</taxon>
        <taxon>Thermodesulfobacteriota</taxon>
        <taxon>Desulfobacteria</taxon>
        <taxon>Desulfobacterales</taxon>
        <taxon>Desulfobacteraceae</taxon>
        <taxon>Candidatus Magnetoglobus</taxon>
    </lineage>
</organism>
<protein>
    <recommendedName>
        <fullName evidence="3">LamG-like jellyroll fold domain-containing protein</fullName>
    </recommendedName>
</protein>
<dbReference type="InterPro" id="IPR006558">
    <property type="entry name" value="LamG-like"/>
</dbReference>
<name>A0A1V1NVM0_9BACT</name>
<evidence type="ECO:0000256" key="1">
    <source>
        <dbReference type="ARBA" id="ARBA00022729"/>
    </source>
</evidence>
<gene>
    <name evidence="4" type="ORF">OMM_05559</name>
</gene>
<evidence type="ECO:0000313" key="5">
    <source>
        <dbReference type="Proteomes" id="UP000189670"/>
    </source>
</evidence>